<evidence type="ECO:0000313" key="3">
    <source>
        <dbReference type="Proteomes" id="UP000254720"/>
    </source>
</evidence>
<dbReference type="InterPro" id="IPR001387">
    <property type="entry name" value="Cro/C1-type_HTH"/>
</dbReference>
<dbReference type="PROSITE" id="PS50943">
    <property type="entry name" value="HTH_CROC1"/>
    <property type="match status" value="1"/>
</dbReference>
<dbReference type="AlphaFoldDB" id="A0A370GB57"/>
<organism evidence="2 3">
    <name type="scientific">Aquicella lusitana</name>
    <dbReference type="NCBI Taxonomy" id="254246"/>
    <lineage>
        <taxon>Bacteria</taxon>
        <taxon>Pseudomonadati</taxon>
        <taxon>Pseudomonadota</taxon>
        <taxon>Gammaproteobacteria</taxon>
        <taxon>Legionellales</taxon>
        <taxon>Coxiellaceae</taxon>
        <taxon>Aquicella</taxon>
    </lineage>
</organism>
<keyword evidence="3" id="KW-1185">Reference proteome</keyword>
<feature type="domain" description="HTH cro/C1-type" evidence="1">
    <location>
        <begin position="32"/>
        <end position="72"/>
    </location>
</feature>
<sequence length="76" mass="8561">MPQSAKHFAQRLNSCLDDTDAPPHVRERAAILSKMLDIPKHQAWSLLEGQLLPDADLLQRIANEFEVDPAWLSGDK</sequence>
<dbReference type="RefSeq" id="WP_232058649.1">
    <property type="nucleotide sequence ID" value="NZ_LR699114.1"/>
</dbReference>
<name>A0A370GB57_9COXI</name>
<proteinExistence type="predicted"/>
<evidence type="ECO:0000259" key="1">
    <source>
        <dbReference type="PROSITE" id="PS50943"/>
    </source>
</evidence>
<gene>
    <name evidence="2" type="ORF">C8D86_12242</name>
</gene>
<comment type="caution">
    <text evidence="2">The sequence shown here is derived from an EMBL/GenBank/DDBJ whole genome shotgun (WGS) entry which is preliminary data.</text>
</comment>
<reference evidence="2 3" key="1">
    <citation type="submission" date="2018-07" db="EMBL/GenBank/DDBJ databases">
        <title>Genomic Encyclopedia of Type Strains, Phase IV (KMG-IV): sequencing the most valuable type-strain genomes for metagenomic binning, comparative biology and taxonomic classification.</title>
        <authorList>
            <person name="Goeker M."/>
        </authorList>
    </citation>
    <scope>NUCLEOTIDE SEQUENCE [LARGE SCALE GENOMIC DNA]</scope>
    <source>
        <strain evidence="2 3">DSM 16500</strain>
    </source>
</reference>
<evidence type="ECO:0000313" key="2">
    <source>
        <dbReference type="EMBL" id="RDI40998.1"/>
    </source>
</evidence>
<dbReference type="Proteomes" id="UP000254720">
    <property type="component" value="Unassembled WGS sequence"/>
</dbReference>
<accession>A0A370GB57</accession>
<protein>
    <recommendedName>
        <fullName evidence="1">HTH cro/C1-type domain-containing protein</fullName>
    </recommendedName>
</protein>
<dbReference type="EMBL" id="QQAX01000022">
    <property type="protein sequence ID" value="RDI40998.1"/>
    <property type="molecule type" value="Genomic_DNA"/>
</dbReference>